<dbReference type="EMBL" id="BDQK01000015">
    <property type="protein sequence ID" value="GBF82118.1"/>
    <property type="molecule type" value="Genomic_DNA"/>
</dbReference>
<dbReference type="EMBL" id="BDQK01000016">
    <property type="protein sequence ID" value="GBF82123.1"/>
    <property type="molecule type" value="Genomic_DNA"/>
</dbReference>
<name>A0A401IEK1_APHSA</name>
<dbReference type="AlphaFoldDB" id="A0A401IEK1"/>
<accession>A0A401IEK1</accession>
<reference evidence="4" key="1">
    <citation type="submission" date="2017-05" db="EMBL/GenBank/DDBJ databases">
        <title>Physiological properties and genetic analysis related to exopolysaccharide production of fresh-water unicellular cyanobacterium Aphanothece sacrum, Suizenji Nori, that has been cultured as a food source in Japan.</title>
        <authorList>
            <person name="Kanesaki Y."/>
            <person name="Yoshikawa S."/>
            <person name="Ohki K."/>
        </authorList>
    </citation>
    <scope>NUCLEOTIDE SEQUENCE [LARGE SCALE GENOMIC DNA]</scope>
    <source>
        <strain evidence="4">FPU1</strain>
    </source>
</reference>
<gene>
    <name evidence="1" type="ORF">AsFPU1_1111</name>
    <name evidence="2" type="ORF">AsFPU1_3545</name>
    <name evidence="3" type="ORF">AsFPU1_3550</name>
</gene>
<evidence type="ECO:0000313" key="4">
    <source>
        <dbReference type="Proteomes" id="UP000287247"/>
    </source>
</evidence>
<organism evidence="1 4">
    <name type="scientific">Aphanothece sacrum FPU1</name>
    <dbReference type="NCBI Taxonomy" id="1920663"/>
    <lineage>
        <taxon>Bacteria</taxon>
        <taxon>Bacillati</taxon>
        <taxon>Cyanobacteriota</taxon>
        <taxon>Cyanophyceae</taxon>
        <taxon>Oscillatoriophycideae</taxon>
        <taxon>Chroococcales</taxon>
        <taxon>Aphanothecaceae</taxon>
        <taxon>Aphanothece</taxon>
    </lineage>
</organism>
<dbReference type="RefSeq" id="WP_124974450.1">
    <property type="nucleotide sequence ID" value="NZ_BDQK01000002.1"/>
</dbReference>
<reference evidence="1" key="2">
    <citation type="journal article" date="2019" name="J. Gen. Appl. Microbiol.">
        <title>Physiological properties and genetic analysis related to exopolysaccharide (EPS) production in the fresh-water unicellular cyanobacterium Aphanothece sacrum (Suizenji Nori).</title>
        <authorList>
            <person name="Ohki K."/>
            <person name="Kanesaki Y."/>
            <person name="Suzuki N."/>
            <person name="Okajima M."/>
            <person name="Kaneko T."/>
            <person name="Yoshikawa S."/>
        </authorList>
    </citation>
    <scope>NUCLEOTIDE SEQUENCE</scope>
    <source>
        <strain evidence="1">FPU1</strain>
    </source>
</reference>
<dbReference type="EMBL" id="BDQK01000003">
    <property type="protein sequence ID" value="GBF79712.1"/>
    <property type="molecule type" value="Genomic_DNA"/>
</dbReference>
<comment type="caution">
    <text evidence="1">The sequence shown here is derived from an EMBL/GenBank/DDBJ whole genome shotgun (WGS) entry which is preliminary data.</text>
</comment>
<dbReference type="Proteomes" id="UP000287247">
    <property type="component" value="Unassembled WGS sequence"/>
</dbReference>
<evidence type="ECO:0000313" key="3">
    <source>
        <dbReference type="EMBL" id="GBF82123.1"/>
    </source>
</evidence>
<proteinExistence type="predicted"/>
<keyword evidence="4" id="KW-1185">Reference proteome</keyword>
<sequence>MTDINLSIPQFVLIPYTVKEKECFTMINTFEIAEVNDDGEFIRLKLRNGSPRIFSDKERQIVIEQLMKFHINNNK</sequence>
<evidence type="ECO:0000313" key="2">
    <source>
        <dbReference type="EMBL" id="GBF82118.1"/>
    </source>
</evidence>
<protein>
    <submittedName>
        <fullName evidence="1">NRPS domain-containing protein</fullName>
    </submittedName>
</protein>
<evidence type="ECO:0000313" key="1">
    <source>
        <dbReference type="EMBL" id="GBF79712.1"/>
    </source>
</evidence>